<reference evidence="8 9" key="1">
    <citation type="submission" date="2024-01" db="EMBL/GenBank/DDBJ databases">
        <title>Genome assemblies of Stephania.</title>
        <authorList>
            <person name="Yang L."/>
        </authorList>
    </citation>
    <scope>NUCLEOTIDE SEQUENCE [LARGE SCALE GENOMIC DNA]</scope>
    <source>
        <strain evidence="8">YNDBR</strain>
        <tissue evidence="8">Leaf</tissue>
    </source>
</reference>
<evidence type="ECO:0000256" key="6">
    <source>
        <dbReference type="RuleBase" id="RU000461"/>
    </source>
</evidence>
<dbReference type="PRINTS" id="PR00385">
    <property type="entry name" value="P450"/>
</dbReference>
<keyword evidence="4 5" id="KW-0408">Iron</keyword>
<dbReference type="InterPro" id="IPR050651">
    <property type="entry name" value="Plant_Cytochrome_P450_Monoox"/>
</dbReference>
<dbReference type="AlphaFoldDB" id="A0AAP0PMQ7"/>
<keyword evidence="2 5" id="KW-0479">Metal-binding</keyword>
<dbReference type="PROSITE" id="PS00086">
    <property type="entry name" value="CYTOCHROME_P450"/>
    <property type="match status" value="1"/>
</dbReference>
<comment type="similarity">
    <text evidence="6">Belongs to the cytochrome P450 family.</text>
</comment>
<dbReference type="InterPro" id="IPR001128">
    <property type="entry name" value="Cyt_P450"/>
</dbReference>
<dbReference type="PRINTS" id="PR00463">
    <property type="entry name" value="EP450I"/>
</dbReference>
<comment type="cofactor">
    <cofactor evidence="5">
        <name>heme</name>
        <dbReference type="ChEBI" id="CHEBI:30413"/>
    </cofactor>
</comment>
<dbReference type="InterPro" id="IPR002401">
    <property type="entry name" value="Cyt_P450_E_grp-I"/>
</dbReference>
<dbReference type="GO" id="GO:0020037">
    <property type="term" value="F:heme binding"/>
    <property type="evidence" value="ECO:0007669"/>
    <property type="project" value="InterPro"/>
</dbReference>
<evidence type="ECO:0000256" key="4">
    <source>
        <dbReference type="ARBA" id="ARBA00023004"/>
    </source>
</evidence>
<organism evidence="8 9">
    <name type="scientific">Stephania yunnanensis</name>
    <dbReference type="NCBI Taxonomy" id="152371"/>
    <lineage>
        <taxon>Eukaryota</taxon>
        <taxon>Viridiplantae</taxon>
        <taxon>Streptophyta</taxon>
        <taxon>Embryophyta</taxon>
        <taxon>Tracheophyta</taxon>
        <taxon>Spermatophyta</taxon>
        <taxon>Magnoliopsida</taxon>
        <taxon>Ranunculales</taxon>
        <taxon>Menispermaceae</taxon>
        <taxon>Menispermoideae</taxon>
        <taxon>Cissampelideae</taxon>
        <taxon>Stephania</taxon>
    </lineage>
</organism>
<keyword evidence="9" id="KW-1185">Reference proteome</keyword>
<dbReference type="EMBL" id="JBBNAF010000004">
    <property type="protein sequence ID" value="KAK9150293.1"/>
    <property type="molecule type" value="Genomic_DNA"/>
</dbReference>
<keyword evidence="6" id="KW-0503">Monooxygenase</keyword>
<sequence length="281" mass="31452">MAGKQQTIVSDRALNRRRRSMMTDRGAETRTGTRLELRVDEGYASSRSSGRSNVTRDRRSDRSHRHSHDDATPPAQTSQDHQTRGGAGGGDGTGSSLPISSANEPIEVLLKDFQFMFTAWIDTSAITLEWAMSLLLNNPETLKKALIELDQNIKPHRLLEESDLSNLPYIQCIVQETLRLFPPPPLLLPHESACDFKADECDVPSGTIIVADAWAIQRDPKVWAEPDKFMPERFMESLLQGDGKEKFKFMPFGIGRRVCPGWGLAMRMIPLALGSLLKCFE</sequence>
<evidence type="ECO:0008006" key="10">
    <source>
        <dbReference type="Google" id="ProtNLM"/>
    </source>
</evidence>
<feature type="region of interest" description="Disordered" evidence="7">
    <location>
        <begin position="1"/>
        <end position="99"/>
    </location>
</feature>
<dbReference type="Gene3D" id="1.10.630.10">
    <property type="entry name" value="Cytochrome P450"/>
    <property type="match status" value="1"/>
</dbReference>
<dbReference type="PANTHER" id="PTHR47947">
    <property type="entry name" value="CYTOCHROME P450 82C3-RELATED"/>
    <property type="match status" value="1"/>
</dbReference>
<evidence type="ECO:0000256" key="2">
    <source>
        <dbReference type="ARBA" id="ARBA00022723"/>
    </source>
</evidence>
<proteinExistence type="inferred from homology"/>
<dbReference type="PANTHER" id="PTHR47947:SF3">
    <property type="entry name" value="CYTOCHROME P450 81D1-LIKE"/>
    <property type="match status" value="1"/>
</dbReference>
<evidence type="ECO:0000256" key="3">
    <source>
        <dbReference type="ARBA" id="ARBA00023002"/>
    </source>
</evidence>
<dbReference type="GO" id="GO:0005506">
    <property type="term" value="F:iron ion binding"/>
    <property type="evidence" value="ECO:0007669"/>
    <property type="project" value="InterPro"/>
</dbReference>
<dbReference type="Proteomes" id="UP001420932">
    <property type="component" value="Unassembled WGS sequence"/>
</dbReference>
<evidence type="ECO:0000256" key="1">
    <source>
        <dbReference type="ARBA" id="ARBA00022617"/>
    </source>
</evidence>
<dbReference type="InterPro" id="IPR017972">
    <property type="entry name" value="Cyt_P450_CS"/>
</dbReference>
<evidence type="ECO:0000313" key="9">
    <source>
        <dbReference type="Proteomes" id="UP001420932"/>
    </source>
</evidence>
<keyword evidence="1 5" id="KW-0349">Heme</keyword>
<dbReference type="InterPro" id="IPR036396">
    <property type="entry name" value="Cyt_P450_sf"/>
</dbReference>
<feature type="binding site" description="axial binding residue" evidence="5">
    <location>
        <position position="259"/>
    </location>
    <ligand>
        <name>heme</name>
        <dbReference type="ChEBI" id="CHEBI:30413"/>
    </ligand>
    <ligandPart>
        <name>Fe</name>
        <dbReference type="ChEBI" id="CHEBI:18248"/>
    </ligandPart>
</feature>
<dbReference type="Pfam" id="PF00067">
    <property type="entry name" value="p450"/>
    <property type="match status" value="1"/>
</dbReference>
<accession>A0AAP0PMQ7</accession>
<dbReference type="SUPFAM" id="SSF48264">
    <property type="entry name" value="Cytochrome P450"/>
    <property type="match status" value="1"/>
</dbReference>
<gene>
    <name evidence="8" type="ORF">Syun_008602</name>
</gene>
<evidence type="ECO:0000256" key="5">
    <source>
        <dbReference type="PIRSR" id="PIRSR602401-1"/>
    </source>
</evidence>
<evidence type="ECO:0000313" key="8">
    <source>
        <dbReference type="EMBL" id="KAK9150293.1"/>
    </source>
</evidence>
<protein>
    <recommendedName>
        <fullName evidence="10">Cytochrome P450</fullName>
    </recommendedName>
</protein>
<dbReference type="GO" id="GO:0016705">
    <property type="term" value="F:oxidoreductase activity, acting on paired donors, with incorporation or reduction of molecular oxygen"/>
    <property type="evidence" value="ECO:0007669"/>
    <property type="project" value="InterPro"/>
</dbReference>
<name>A0AAP0PMQ7_9MAGN</name>
<keyword evidence="3 6" id="KW-0560">Oxidoreductase</keyword>
<feature type="compositionally biased region" description="Basic and acidic residues" evidence="7">
    <location>
        <begin position="21"/>
        <end position="41"/>
    </location>
</feature>
<dbReference type="GO" id="GO:0004497">
    <property type="term" value="F:monooxygenase activity"/>
    <property type="evidence" value="ECO:0007669"/>
    <property type="project" value="UniProtKB-KW"/>
</dbReference>
<dbReference type="GO" id="GO:0044550">
    <property type="term" value="P:secondary metabolite biosynthetic process"/>
    <property type="evidence" value="ECO:0007669"/>
    <property type="project" value="UniProtKB-ARBA"/>
</dbReference>
<evidence type="ECO:0000256" key="7">
    <source>
        <dbReference type="SAM" id="MobiDB-lite"/>
    </source>
</evidence>
<comment type="caution">
    <text evidence="8">The sequence shown here is derived from an EMBL/GenBank/DDBJ whole genome shotgun (WGS) entry which is preliminary data.</text>
</comment>